<evidence type="ECO:0000313" key="2">
    <source>
        <dbReference type="Proteomes" id="UP001550628"/>
    </source>
</evidence>
<gene>
    <name evidence="1" type="ORF">ABZ510_25710</name>
</gene>
<protein>
    <submittedName>
        <fullName evidence="1">Uncharacterized protein</fullName>
    </submittedName>
</protein>
<evidence type="ECO:0000313" key="1">
    <source>
        <dbReference type="EMBL" id="MEU1955246.1"/>
    </source>
</evidence>
<accession>A0ABV2WWH7</accession>
<name>A0ABV2WWH7_9NOCA</name>
<reference evidence="1 2" key="1">
    <citation type="submission" date="2024-06" db="EMBL/GenBank/DDBJ databases">
        <title>The Natural Products Discovery Center: Release of the First 8490 Sequenced Strains for Exploring Actinobacteria Biosynthetic Diversity.</title>
        <authorList>
            <person name="Kalkreuter E."/>
            <person name="Kautsar S.A."/>
            <person name="Yang D."/>
            <person name="Bader C.D."/>
            <person name="Teijaro C.N."/>
            <person name="Fluegel L."/>
            <person name="Davis C.M."/>
            <person name="Simpson J.R."/>
            <person name="Lauterbach L."/>
            <person name="Steele A.D."/>
            <person name="Gui C."/>
            <person name="Meng S."/>
            <person name="Li G."/>
            <person name="Viehrig K."/>
            <person name="Ye F."/>
            <person name="Su P."/>
            <person name="Kiefer A.F."/>
            <person name="Nichols A."/>
            <person name="Cepeda A.J."/>
            <person name="Yan W."/>
            <person name="Fan B."/>
            <person name="Jiang Y."/>
            <person name="Adhikari A."/>
            <person name="Zheng C.-J."/>
            <person name="Schuster L."/>
            <person name="Cowan T.M."/>
            <person name="Smanski M.J."/>
            <person name="Chevrette M.G."/>
            <person name="De Carvalho L.P.S."/>
            <person name="Shen B."/>
        </authorList>
    </citation>
    <scope>NUCLEOTIDE SEQUENCE [LARGE SCALE GENOMIC DNA]</scope>
    <source>
        <strain evidence="1 2">NPDC019708</strain>
    </source>
</reference>
<dbReference type="EMBL" id="JBEYBF010000021">
    <property type="protein sequence ID" value="MEU1955246.1"/>
    <property type="molecule type" value="Genomic_DNA"/>
</dbReference>
<comment type="caution">
    <text evidence="1">The sequence shown here is derived from an EMBL/GenBank/DDBJ whole genome shotgun (WGS) entry which is preliminary data.</text>
</comment>
<keyword evidence="2" id="KW-1185">Reference proteome</keyword>
<dbReference type="RefSeq" id="WP_356958744.1">
    <property type="nucleotide sequence ID" value="NZ_JBEYBD010000017.1"/>
</dbReference>
<sequence length="93" mass="9877">MATADRYHHPCSRVERAAPVAAAGNRESTLNGLPERDDHLASFDMVAARAGSLGYRLAHEPGTAAGWTLLDAADGEPLYEAPTLADIARYLDG</sequence>
<proteinExistence type="predicted"/>
<organism evidence="1 2">
    <name type="scientific">Nocardia rhamnosiphila</name>
    <dbReference type="NCBI Taxonomy" id="426716"/>
    <lineage>
        <taxon>Bacteria</taxon>
        <taxon>Bacillati</taxon>
        <taxon>Actinomycetota</taxon>
        <taxon>Actinomycetes</taxon>
        <taxon>Mycobacteriales</taxon>
        <taxon>Nocardiaceae</taxon>
        <taxon>Nocardia</taxon>
    </lineage>
</organism>
<dbReference type="Proteomes" id="UP001550628">
    <property type="component" value="Unassembled WGS sequence"/>
</dbReference>